<dbReference type="PATRIC" id="fig|157838.3.peg.3080"/>
<name>A0A0Q3WZA2_9BACI</name>
<comment type="cofactor">
    <cofactor evidence="9">
        <name>Zn(2+)</name>
        <dbReference type="ChEBI" id="CHEBI:29105"/>
    </cofactor>
    <text evidence="9">Binds 2 zinc ions per subunit.</text>
</comment>
<evidence type="ECO:0000313" key="10">
    <source>
        <dbReference type="EMBL" id="KQL54477.1"/>
    </source>
</evidence>
<evidence type="ECO:0000313" key="11">
    <source>
        <dbReference type="Proteomes" id="UP000051888"/>
    </source>
</evidence>
<dbReference type="SUPFAM" id="SSF102198">
    <property type="entry name" value="Putative cyclase"/>
    <property type="match status" value="1"/>
</dbReference>
<dbReference type="GO" id="GO:0008270">
    <property type="term" value="F:zinc ion binding"/>
    <property type="evidence" value="ECO:0007669"/>
    <property type="project" value="UniProtKB-UniRule"/>
</dbReference>
<comment type="similarity">
    <text evidence="9">Belongs to the Cyclase 1 superfamily. KynB family.</text>
</comment>
<dbReference type="FunFam" id="3.50.30.50:FF:000001">
    <property type="entry name" value="Kynurenine formamidase"/>
    <property type="match status" value="1"/>
</dbReference>
<keyword evidence="6 9" id="KW-0823">Tryptophan catabolism</keyword>
<dbReference type="Proteomes" id="UP000051888">
    <property type="component" value="Unassembled WGS sequence"/>
</dbReference>
<feature type="binding site" evidence="9">
    <location>
        <position position="51"/>
    </location>
    <ligand>
        <name>Zn(2+)</name>
        <dbReference type="ChEBI" id="CHEBI:29105"/>
        <label>1</label>
    </ligand>
</feature>
<keyword evidence="5 9" id="KW-0862">Zinc</keyword>
<accession>A0A0Q3WZA2</accession>
<comment type="subunit">
    <text evidence="2 9">Homodimer.</text>
</comment>
<dbReference type="GO" id="GO:0004061">
    <property type="term" value="F:arylformamidase activity"/>
    <property type="evidence" value="ECO:0007669"/>
    <property type="project" value="UniProtKB-UniRule"/>
</dbReference>
<comment type="function">
    <text evidence="1 9">Catalyzes the hydrolysis of N-formyl-L-kynurenine to L-kynurenine, the second step in the kynurenine pathway of tryptophan degradation.</text>
</comment>
<dbReference type="OrthoDB" id="9796085at2"/>
<proteinExistence type="inferred from homology"/>
<evidence type="ECO:0000256" key="2">
    <source>
        <dbReference type="ARBA" id="ARBA00011738"/>
    </source>
</evidence>
<evidence type="ECO:0000256" key="4">
    <source>
        <dbReference type="ARBA" id="ARBA00022801"/>
    </source>
</evidence>
<reference evidence="10 11" key="1">
    <citation type="submission" date="2015-09" db="EMBL/GenBank/DDBJ databases">
        <title>Genome sequencing project for genomic taxonomy and phylogenomics of Bacillus-like bacteria.</title>
        <authorList>
            <person name="Liu B."/>
            <person name="Wang J."/>
            <person name="Zhu Y."/>
            <person name="Liu G."/>
            <person name="Chen Q."/>
            <person name="Chen Z."/>
            <person name="Lan J."/>
            <person name="Che J."/>
            <person name="Ge C."/>
            <person name="Shi H."/>
            <person name="Pan Z."/>
            <person name="Liu X."/>
        </authorList>
    </citation>
    <scope>NUCLEOTIDE SEQUENCE [LARGE SCALE GENOMIC DNA]</scope>
    <source>
        <strain evidence="10 11">LMG 18435</strain>
    </source>
</reference>
<feature type="binding site" evidence="9">
    <location>
        <position position="53"/>
    </location>
    <ligand>
        <name>Zn(2+)</name>
        <dbReference type="ChEBI" id="CHEBI:29105"/>
        <label>2</label>
    </ligand>
</feature>
<feature type="binding site" evidence="9">
    <location>
        <position position="47"/>
    </location>
    <ligand>
        <name>Zn(2+)</name>
        <dbReference type="ChEBI" id="CHEBI:29105"/>
        <label>1</label>
    </ligand>
</feature>
<evidence type="ECO:0000256" key="3">
    <source>
        <dbReference type="ARBA" id="ARBA00022723"/>
    </source>
</evidence>
<dbReference type="Pfam" id="PF04199">
    <property type="entry name" value="Cyclase"/>
    <property type="match status" value="1"/>
</dbReference>
<dbReference type="HAMAP" id="MF_01969">
    <property type="entry name" value="KynB"/>
    <property type="match status" value="1"/>
</dbReference>
<dbReference type="PANTHER" id="PTHR31118:SF32">
    <property type="entry name" value="KYNURENINE FORMAMIDASE"/>
    <property type="match status" value="1"/>
</dbReference>
<keyword evidence="3 9" id="KW-0479">Metal-binding</keyword>
<feature type="binding site" evidence="9">
    <location>
        <position position="170"/>
    </location>
    <ligand>
        <name>Zn(2+)</name>
        <dbReference type="ChEBI" id="CHEBI:29105"/>
        <label>2</label>
    </ligand>
</feature>
<dbReference type="InterPro" id="IPR007325">
    <property type="entry name" value="KFase/CYL"/>
</dbReference>
<evidence type="ECO:0000256" key="1">
    <source>
        <dbReference type="ARBA" id="ARBA00002204"/>
    </source>
</evidence>
<keyword evidence="4 9" id="KW-0378">Hydrolase</keyword>
<dbReference type="RefSeq" id="WP_055740247.1">
    <property type="nucleotide sequence ID" value="NZ_JAAIWL010000008.1"/>
</dbReference>
<dbReference type="PANTHER" id="PTHR31118">
    <property type="entry name" value="CYCLASE-LIKE PROTEIN 2"/>
    <property type="match status" value="1"/>
</dbReference>
<dbReference type="GO" id="GO:0019441">
    <property type="term" value="P:L-tryptophan catabolic process to kynurenine"/>
    <property type="evidence" value="ECO:0007669"/>
    <property type="project" value="UniProtKB-UniRule"/>
</dbReference>
<dbReference type="AlphaFoldDB" id="A0A0Q3WZA2"/>
<sequence>MTWIDISQPLTNDIAVWPGDTPFSFEVTVTKEQSGSVNIGKLTMSVHTGTHIDAPYHFDSNGRKVKELDVSIYVGNARVIDVSHLETIGANELEEFDLSGISRLLFKTKSISNPTIFPNSIPFLHPNLGPYLKQKGIKLIGVDIPSVDPLDSKDLESHHALFDNGVHILENVVLAHVSPGDYHLIALPLLIEEADGSPVRAIVKPVALT</sequence>
<evidence type="ECO:0000256" key="7">
    <source>
        <dbReference type="ARBA" id="ARBA00048496"/>
    </source>
</evidence>
<evidence type="ECO:0000256" key="6">
    <source>
        <dbReference type="ARBA" id="ARBA00023079"/>
    </source>
</evidence>
<dbReference type="UniPathway" id="UPA00333">
    <property type="reaction ID" value="UER00454"/>
</dbReference>
<keyword evidence="11" id="KW-1185">Reference proteome</keyword>
<organism evidence="10 11">
    <name type="scientific">Heyndrickxia shackletonii</name>
    <dbReference type="NCBI Taxonomy" id="157838"/>
    <lineage>
        <taxon>Bacteria</taxon>
        <taxon>Bacillati</taxon>
        <taxon>Bacillota</taxon>
        <taxon>Bacilli</taxon>
        <taxon>Bacillales</taxon>
        <taxon>Bacillaceae</taxon>
        <taxon>Heyndrickxia</taxon>
    </lineage>
</organism>
<protein>
    <recommendedName>
        <fullName evidence="9">Kynurenine formamidase</fullName>
        <shortName evidence="9">KFA</shortName>
        <shortName evidence="9">KFase</shortName>
        <ecNumber evidence="9">3.5.1.9</ecNumber>
    </recommendedName>
    <alternativeName>
        <fullName evidence="9">Arylformamidase</fullName>
    </alternativeName>
    <alternativeName>
        <fullName evidence="9">N-formylkynurenine formamidase</fullName>
        <shortName evidence="9">FKF</shortName>
    </alternativeName>
</protein>
<feature type="active site" description="Proton donor/acceptor" evidence="9">
    <location>
        <position position="57"/>
    </location>
</feature>
<comment type="pathway">
    <text evidence="8 9">Amino-acid degradation; L-tryptophan degradation via kynurenine pathway; L-kynurenine from L-tryptophan: step 2/2.</text>
</comment>
<comment type="caution">
    <text evidence="10">The sequence shown here is derived from an EMBL/GenBank/DDBJ whole genome shotgun (WGS) entry which is preliminary data.</text>
</comment>
<dbReference type="EC" id="3.5.1.9" evidence="9"/>
<dbReference type="InterPro" id="IPR037175">
    <property type="entry name" value="KFase_sf"/>
</dbReference>
<feature type="binding site" evidence="9">
    <location>
        <position position="170"/>
    </location>
    <ligand>
        <name>Zn(2+)</name>
        <dbReference type="ChEBI" id="CHEBI:29105"/>
        <label>1</label>
    </ligand>
</feature>
<dbReference type="STRING" id="157838.AN964_13870"/>
<dbReference type="EMBL" id="LJJC01000004">
    <property type="protein sequence ID" value="KQL54477.1"/>
    <property type="molecule type" value="Genomic_DNA"/>
</dbReference>
<comment type="catalytic activity">
    <reaction evidence="7 9">
        <text>N-formyl-L-kynurenine + H2O = L-kynurenine + formate + H(+)</text>
        <dbReference type="Rhea" id="RHEA:13009"/>
        <dbReference type="ChEBI" id="CHEBI:15377"/>
        <dbReference type="ChEBI" id="CHEBI:15378"/>
        <dbReference type="ChEBI" id="CHEBI:15740"/>
        <dbReference type="ChEBI" id="CHEBI:57959"/>
        <dbReference type="ChEBI" id="CHEBI:58629"/>
        <dbReference type="EC" id="3.5.1.9"/>
    </reaction>
</comment>
<evidence type="ECO:0000256" key="5">
    <source>
        <dbReference type="ARBA" id="ARBA00022833"/>
    </source>
</evidence>
<evidence type="ECO:0000256" key="8">
    <source>
        <dbReference type="ARBA" id="ARBA00060547"/>
    </source>
</evidence>
<dbReference type="InterPro" id="IPR017484">
    <property type="entry name" value="Kynurenine_formamidase_bac"/>
</dbReference>
<dbReference type="GO" id="GO:0004328">
    <property type="term" value="F:formamidase activity"/>
    <property type="evidence" value="ECO:0007669"/>
    <property type="project" value="InterPro"/>
</dbReference>
<feature type="binding site" evidence="9">
    <location>
        <position position="158"/>
    </location>
    <ligand>
        <name>Zn(2+)</name>
        <dbReference type="ChEBI" id="CHEBI:29105"/>
        <label>2</label>
    </ligand>
</feature>
<feature type="binding site" evidence="9">
    <location>
        <position position="53"/>
    </location>
    <ligand>
        <name>Zn(2+)</name>
        <dbReference type="ChEBI" id="CHEBI:29105"/>
        <label>1</label>
    </ligand>
</feature>
<evidence type="ECO:0000256" key="9">
    <source>
        <dbReference type="HAMAP-Rule" id="MF_01969"/>
    </source>
</evidence>
<dbReference type="NCBIfam" id="TIGR03035">
    <property type="entry name" value="trp_arylform"/>
    <property type="match status" value="1"/>
</dbReference>
<dbReference type="Gene3D" id="3.50.30.50">
    <property type="entry name" value="Putative cyclase"/>
    <property type="match status" value="1"/>
</dbReference>
<feature type="binding site" evidence="9">
    <location>
        <position position="17"/>
    </location>
    <ligand>
        <name>substrate</name>
    </ligand>
</feature>
<gene>
    <name evidence="9" type="primary">kynB</name>
    <name evidence="10" type="ORF">AN964_13870</name>
</gene>